<accession>A0A915K3K8</accession>
<reference evidence="2" key="1">
    <citation type="submission" date="2022-11" db="UniProtKB">
        <authorList>
            <consortium name="WormBaseParasite"/>
        </authorList>
    </citation>
    <scope>IDENTIFICATION</scope>
</reference>
<evidence type="ECO:0000313" key="1">
    <source>
        <dbReference type="Proteomes" id="UP000887565"/>
    </source>
</evidence>
<proteinExistence type="predicted"/>
<keyword evidence="1" id="KW-1185">Reference proteome</keyword>
<evidence type="ECO:0000313" key="2">
    <source>
        <dbReference type="WBParaSite" id="nRc.2.0.1.t32797-RA"/>
    </source>
</evidence>
<dbReference type="Proteomes" id="UP000887565">
    <property type="component" value="Unplaced"/>
</dbReference>
<organism evidence="1 2">
    <name type="scientific">Romanomermis culicivorax</name>
    <name type="common">Nematode worm</name>
    <dbReference type="NCBI Taxonomy" id="13658"/>
    <lineage>
        <taxon>Eukaryota</taxon>
        <taxon>Metazoa</taxon>
        <taxon>Ecdysozoa</taxon>
        <taxon>Nematoda</taxon>
        <taxon>Enoplea</taxon>
        <taxon>Dorylaimia</taxon>
        <taxon>Mermithida</taxon>
        <taxon>Mermithoidea</taxon>
        <taxon>Mermithidae</taxon>
        <taxon>Romanomermis</taxon>
    </lineage>
</organism>
<name>A0A915K3K8_ROMCU</name>
<protein>
    <submittedName>
        <fullName evidence="2">Uncharacterized protein</fullName>
    </submittedName>
</protein>
<dbReference type="WBParaSite" id="nRc.2.0.1.t32797-RA">
    <property type="protein sequence ID" value="nRc.2.0.1.t32797-RA"/>
    <property type="gene ID" value="nRc.2.0.1.g32797"/>
</dbReference>
<dbReference type="AlphaFoldDB" id="A0A915K3K8"/>
<sequence length="70" mass="8034">MARAYQKSSKLCHSWKITVHEMTGSQSSTASRPDPVQLSDPDLRKFEKCYPNIEIRADLRGSGHPSYLYY</sequence>